<protein>
    <submittedName>
        <fullName evidence="2">RNA-directed DNA polymerase, eukaryota</fullName>
    </submittedName>
</protein>
<reference evidence="2" key="1">
    <citation type="journal article" date="2022" name="Int. J. Mol. Sci.">
        <title>Draft Genome of Tanacetum Coccineum: Genomic Comparison of Closely Related Tanacetum-Family Plants.</title>
        <authorList>
            <person name="Yamashiro T."/>
            <person name="Shiraishi A."/>
            <person name="Nakayama K."/>
            <person name="Satake H."/>
        </authorList>
    </citation>
    <scope>NUCLEOTIDE SEQUENCE</scope>
</reference>
<accession>A0ABQ5APT9</accession>
<organism evidence="2 3">
    <name type="scientific">Tanacetum coccineum</name>
    <dbReference type="NCBI Taxonomy" id="301880"/>
    <lineage>
        <taxon>Eukaryota</taxon>
        <taxon>Viridiplantae</taxon>
        <taxon>Streptophyta</taxon>
        <taxon>Embryophyta</taxon>
        <taxon>Tracheophyta</taxon>
        <taxon>Spermatophyta</taxon>
        <taxon>Magnoliopsida</taxon>
        <taxon>eudicotyledons</taxon>
        <taxon>Gunneridae</taxon>
        <taxon>Pentapetalae</taxon>
        <taxon>asterids</taxon>
        <taxon>campanulids</taxon>
        <taxon>Asterales</taxon>
        <taxon>Asteraceae</taxon>
        <taxon>Asteroideae</taxon>
        <taxon>Anthemideae</taxon>
        <taxon>Anthemidinae</taxon>
        <taxon>Tanacetum</taxon>
    </lineage>
</organism>
<comment type="caution">
    <text evidence="2">The sequence shown here is derived from an EMBL/GenBank/DDBJ whole genome shotgun (WGS) entry which is preliminary data.</text>
</comment>
<dbReference type="Proteomes" id="UP001151760">
    <property type="component" value="Unassembled WGS sequence"/>
</dbReference>
<dbReference type="GO" id="GO:0003964">
    <property type="term" value="F:RNA-directed DNA polymerase activity"/>
    <property type="evidence" value="ECO:0007669"/>
    <property type="project" value="UniProtKB-KW"/>
</dbReference>
<dbReference type="PANTHER" id="PTHR33116">
    <property type="entry name" value="REVERSE TRANSCRIPTASE ZINC-BINDING DOMAIN-CONTAINING PROTEIN-RELATED-RELATED"/>
    <property type="match status" value="1"/>
</dbReference>
<evidence type="ECO:0000259" key="1">
    <source>
        <dbReference type="PROSITE" id="PS50878"/>
    </source>
</evidence>
<feature type="domain" description="Reverse transcriptase" evidence="1">
    <location>
        <begin position="1"/>
        <end position="136"/>
    </location>
</feature>
<evidence type="ECO:0000313" key="2">
    <source>
        <dbReference type="EMBL" id="GJT04686.1"/>
    </source>
</evidence>
<name>A0ABQ5APT9_9ASTR</name>
<proteinExistence type="predicted"/>
<dbReference type="PANTHER" id="PTHR33116:SF78">
    <property type="entry name" value="OS12G0587133 PROTEIN"/>
    <property type="match status" value="1"/>
</dbReference>
<keyword evidence="2" id="KW-0808">Transferase</keyword>
<evidence type="ECO:0000313" key="3">
    <source>
        <dbReference type="Proteomes" id="UP001151760"/>
    </source>
</evidence>
<dbReference type="PROSITE" id="PS50878">
    <property type="entry name" value="RT_POL"/>
    <property type="match status" value="1"/>
</dbReference>
<dbReference type="EMBL" id="BQNB010012528">
    <property type="protein sequence ID" value="GJT04686.1"/>
    <property type="molecule type" value="Genomic_DNA"/>
</dbReference>
<keyword evidence="3" id="KW-1185">Reference proteome</keyword>
<gene>
    <name evidence="2" type="ORF">Tco_0839148</name>
</gene>
<keyword evidence="2" id="KW-0695">RNA-directed DNA polymerase</keyword>
<sequence>MNGCLNSTVGSILVNGSPTSEFQFYKGLKQRDHLSPFLFILIIERLHLSFSKVTNVGLFSGIPIDSLLTLSHLFFTDYAIFVGKWDSLNIRTIVNVLKCFHLALGLKINFHKSKLKGIGTRPKEVDAAATTMGYSIFTTLFVQLGVKVGGAMSRIRSWDDVVAKVSSRLSKWKLKTLFISGRLTLIKSCHTPKSGPVRISNRGCDDHEYLKHKYRE</sequence>
<reference evidence="2" key="2">
    <citation type="submission" date="2022-01" db="EMBL/GenBank/DDBJ databases">
        <authorList>
            <person name="Yamashiro T."/>
            <person name="Shiraishi A."/>
            <person name="Satake H."/>
            <person name="Nakayama K."/>
        </authorList>
    </citation>
    <scope>NUCLEOTIDE SEQUENCE</scope>
</reference>
<keyword evidence="2" id="KW-0548">Nucleotidyltransferase</keyword>
<dbReference type="InterPro" id="IPR000477">
    <property type="entry name" value="RT_dom"/>
</dbReference>